<dbReference type="AlphaFoldDB" id="A0A2M7R654"/>
<accession>A0A2M7R654</accession>
<gene>
    <name evidence="2" type="ORF">COY73_03205</name>
</gene>
<reference evidence="3" key="1">
    <citation type="submission" date="2017-09" db="EMBL/GenBank/DDBJ databases">
        <title>Depth-based differentiation of microbial function through sediment-hosted aquifers and enrichment of novel symbionts in the deep terrestrial subsurface.</title>
        <authorList>
            <person name="Probst A.J."/>
            <person name="Ladd B."/>
            <person name="Jarett J.K."/>
            <person name="Geller-Mcgrath D.E."/>
            <person name="Sieber C.M.K."/>
            <person name="Emerson J.B."/>
            <person name="Anantharaman K."/>
            <person name="Thomas B.C."/>
            <person name="Malmstrom R."/>
            <person name="Stieglmeier M."/>
            <person name="Klingl A."/>
            <person name="Woyke T."/>
            <person name="Ryan C.M."/>
            <person name="Banfield J.F."/>
        </authorList>
    </citation>
    <scope>NUCLEOTIDE SEQUENCE [LARGE SCALE GENOMIC DNA]</scope>
</reference>
<name>A0A2M7R654_9BACT</name>
<dbReference type="SUPFAM" id="SSF53955">
    <property type="entry name" value="Lysozyme-like"/>
    <property type="match status" value="1"/>
</dbReference>
<proteinExistence type="predicted"/>
<protein>
    <submittedName>
        <fullName evidence="2">Uncharacterized protein</fullName>
    </submittedName>
</protein>
<evidence type="ECO:0000256" key="1">
    <source>
        <dbReference type="SAM" id="Coils"/>
    </source>
</evidence>
<dbReference type="Gene3D" id="1.10.530.10">
    <property type="match status" value="1"/>
</dbReference>
<comment type="caution">
    <text evidence="2">The sequence shown here is derived from an EMBL/GenBank/DDBJ whole genome shotgun (WGS) entry which is preliminary data.</text>
</comment>
<keyword evidence="1" id="KW-0175">Coiled coil</keyword>
<organism evidence="2 3">
    <name type="scientific">Candidatus Nealsonbacteria bacterium CG_4_10_14_0_8_um_filter_37_14</name>
    <dbReference type="NCBI Taxonomy" id="1974684"/>
    <lineage>
        <taxon>Bacteria</taxon>
        <taxon>Candidatus Nealsoniibacteriota</taxon>
    </lineage>
</organism>
<evidence type="ECO:0000313" key="2">
    <source>
        <dbReference type="EMBL" id="PIY88624.1"/>
    </source>
</evidence>
<feature type="coiled-coil region" evidence="1">
    <location>
        <begin position="2"/>
        <end position="71"/>
    </location>
</feature>
<evidence type="ECO:0000313" key="3">
    <source>
        <dbReference type="Proteomes" id="UP000230767"/>
    </source>
</evidence>
<dbReference type="Proteomes" id="UP000230767">
    <property type="component" value="Unassembled WGS sequence"/>
</dbReference>
<dbReference type="InterPro" id="IPR023346">
    <property type="entry name" value="Lysozyme-like_dom_sf"/>
</dbReference>
<sequence>MRSYLESQKQSLDEEKQDLENLVTIQTLQQKESEKTKKEREYFLGLTEAEYQKYLKAKEETEKRAAEIRARIFELIGVPEAPTFGEAYDIAKYVESITGVRPAFLLAVMTQESNIGKNVGQCYLKNPKTGDGVVAHNGKEVSGVMKPMGLSGRKGDVDDFLTITAELGRDPYNTPVSCPMSYGYGGAMGPAQFIPTTWMLYRDKVKGITGKTADPWNIKDAFLAAALYLADYGATKQTYNAEWKAAMIYFSGSTNLSYRFYGDSVMKITAEYEEDIKEIEGL</sequence>
<dbReference type="EMBL" id="PFLW01000076">
    <property type="protein sequence ID" value="PIY88624.1"/>
    <property type="molecule type" value="Genomic_DNA"/>
</dbReference>